<evidence type="ECO:0000313" key="13">
    <source>
        <dbReference type="Proteomes" id="UP000225548"/>
    </source>
</evidence>
<dbReference type="InterPro" id="IPR045865">
    <property type="entry name" value="ACT-like_dom_sf"/>
</dbReference>
<dbReference type="InterPro" id="IPR008242">
    <property type="entry name" value="Chor_mutase/pphenate_deHydtase"/>
</dbReference>
<keyword evidence="7" id="KW-0456">Lyase</keyword>
<dbReference type="GO" id="GO:0004664">
    <property type="term" value="F:prephenate dehydratase activity"/>
    <property type="evidence" value="ECO:0007669"/>
    <property type="project" value="UniProtKB-EC"/>
</dbReference>
<dbReference type="SUPFAM" id="SSF55021">
    <property type="entry name" value="ACT-like"/>
    <property type="match status" value="1"/>
</dbReference>
<evidence type="ECO:0000256" key="2">
    <source>
        <dbReference type="ARBA" id="ARBA00013147"/>
    </source>
</evidence>
<feature type="site" description="Essential for prephenate dehydratase activity" evidence="9">
    <location>
        <position position="178"/>
    </location>
</feature>
<dbReference type="PIRSF" id="PIRSF001500">
    <property type="entry name" value="Chor_mut_pdt_Ppr"/>
    <property type="match status" value="1"/>
</dbReference>
<dbReference type="Gene3D" id="3.40.190.10">
    <property type="entry name" value="Periplasmic binding protein-like II"/>
    <property type="match status" value="2"/>
</dbReference>
<comment type="caution">
    <text evidence="12">The sequence shown here is derived from an EMBL/GenBank/DDBJ whole genome shotgun (WGS) entry which is preliminary data.</text>
</comment>
<proteinExistence type="predicted"/>
<organism evidence="12 13">
    <name type="scientific">Sanguibacter antarcticus</name>
    <dbReference type="NCBI Taxonomy" id="372484"/>
    <lineage>
        <taxon>Bacteria</taxon>
        <taxon>Bacillati</taxon>
        <taxon>Actinomycetota</taxon>
        <taxon>Actinomycetes</taxon>
        <taxon>Micrococcales</taxon>
        <taxon>Sanguibacteraceae</taxon>
        <taxon>Sanguibacter</taxon>
    </lineage>
</organism>
<comment type="pathway">
    <text evidence="1">Amino-acid biosynthesis; L-phenylalanine biosynthesis; phenylpyruvate from prephenate: step 1/1.</text>
</comment>
<dbReference type="GO" id="GO:0009094">
    <property type="term" value="P:L-phenylalanine biosynthetic process"/>
    <property type="evidence" value="ECO:0007669"/>
    <property type="project" value="UniProtKB-UniPathway"/>
</dbReference>
<dbReference type="PROSITE" id="PS51171">
    <property type="entry name" value="PREPHENATE_DEHYDR_3"/>
    <property type="match status" value="1"/>
</dbReference>
<dbReference type="AlphaFoldDB" id="A0A2A9E4H9"/>
<evidence type="ECO:0000256" key="4">
    <source>
        <dbReference type="ARBA" id="ARBA00022605"/>
    </source>
</evidence>
<dbReference type="PANTHER" id="PTHR21022">
    <property type="entry name" value="PREPHENATE DEHYDRATASE P PROTEIN"/>
    <property type="match status" value="1"/>
</dbReference>
<dbReference type="CDD" id="cd04905">
    <property type="entry name" value="ACT_CM-PDT"/>
    <property type="match status" value="1"/>
</dbReference>
<dbReference type="EMBL" id="PDJG01000001">
    <property type="protein sequence ID" value="PFG33754.1"/>
    <property type="molecule type" value="Genomic_DNA"/>
</dbReference>
<evidence type="ECO:0000256" key="8">
    <source>
        <dbReference type="ARBA" id="ARBA00047848"/>
    </source>
</evidence>
<evidence type="ECO:0000313" key="12">
    <source>
        <dbReference type="EMBL" id="PFG33754.1"/>
    </source>
</evidence>
<dbReference type="SUPFAM" id="SSF53850">
    <property type="entry name" value="Periplasmic binding protein-like II"/>
    <property type="match status" value="1"/>
</dbReference>
<keyword evidence="4" id="KW-0028">Amino-acid biosynthesis</keyword>
<evidence type="ECO:0000256" key="6">
    <source>
        <dbReference type="ARBA" id="ARBA00023222"/>
    </source>
</evidence>
<dbReference type="InterPro" id="IPR018528">
    <property type="entry name" value="Preph_deHydtase_CS"/>
</dbReference>
<dbReference type="InterPro" id="IPR001086">
    <property type="entry name" value="Preph_deHydtase"/>
</dbReference>
<keyword evidence="6" id="KW-0584">Phenylalanine biosynthesis</keyword>
<dbReference type="RefSeq" id="WP_169925368.1">
    <property type="nucleotide sequence ID" value="NZ_PDJG01000001.1"/>
</dbReference>
<dbReference type="PROSITE" id="PS00857">
    <property type="entry name" value="PREPHENATE_DEHYDR_1"/>
    <property type="match status" value="1"/>
</dbReference>
<evidence type="ECO:0000256" key="7">
    <source>
        <dbReference type="ARBA" id="ARBA00023239"/>
    </source>
</evidence>
<sequence length="328" mass="33908">MTTPDAGSRLAYLGPDGTFTHEAALRWAQAPGAHGIGLEAVRTVAEVYDGVESGAFTHGVVAIESSVEGYVVPSLDAIVSAENVVAVDETFVEIAFDAFARPGATEQVTQVTSHPHGLAQCQSFVTGRDLLAVPAASNAAACRDVQAGQLALGPRICGELYGLQTVARGVEDFHGARTRFLLVTSRDVAARARPAALDGDAWRTMLAITPHATGPGVLARITQAFGALGVNLSSLITRPVKALEGRYVFIVTIDGAPWDTGVRGVLEGLLAAGDSLKTLGVLPARGELDGTVDAHRVPSGSVRVDASDAVLDRGLLWSPAVTDGVVGS</sequence>
<evidence type="ECO:0000259" key="11">
    <source>
        <dbReference type="PROSITE" id="PS51671"/>
    </source>
</evidence>
<dbReference type="Gene3D" id="3.30.70.260">
    <property type="match status" value="1"/>
</dbReference>
<comment type="catalytic activity">
    <reaction evidence="8">
        <text>prephenate + H(+) = 3-phenylpyruvate + CO2 + H2O</text>
        <dbReference type="Rhea" id="RHEA:21648"/>
        <dbReference type="ChEBI" id="CHEBI:15377"/>
        <dbReference type="ChEBI" id="CHEBI:15378"/>
        <dbReference type="ChEBI" id="CHEBI:16526"/>
        <dbReference type="ChEBI" id="CHEBI:18005"/>
        <dbReference type="ChEBI" id="CHEBI:29934"/>
        <dbReference type="EC" id="4.2.1.51"/>
    </reaction>
</comment>
<evidence type="ECO:0000259" key="10">
    <source>
        <dbReference type="PROSITE" id="PS51171"/>
    </source>
</evidence>
<evidence type="ECO:0000256" key="3">
    <source>
        <dbReference type="ARBA" id="ARBA00021872"/>
    </source>
</evidence>
<evidence type="ECO:0000256" key="5">
    <source>
        <dbReference type="ARBA" id="ARBA00023141"/>
    </source>
</evidence>
<evidence type="ECO:0000256" key="9">
    <source>
        <dbReference type="PIRSR" id="PIRSR001500-2"/>
    </source>
</evidence>
<reference evidence="12 13" key="1">
    <citation type="submission" date="2017-10" db="EMBL/GenBank/DDBJ databases">
        <title>Sequencing the genomes of 1000 actinobacteria strains.</title>
        <authorList>
            <person name="Klenk H.-P."/>
        </authorList>
    </citation>
    <scope>NUCLEOTIDE SEQUENCE [LARGE SCALE GENOMIC DNA]</scope>
    <source>
        <strain evidence="12 13">DSM 18966</strain>
    </source>
</reference>
<feature type="domain" description="ACT" evidence="11">
    <location>
        <begin position="206"/>
        <end position="299"/>
    </location>
</feature>
<dbReference type="EC" id="4.2.1.51" evidence="2"/>
<dbReference type="Pfam" id="PF00800">
    <property type="entry name" value="PDT"/>
    <property type="match status" value="1"/>
</dbReference>
<accession>A0A2A9E4H9</accession>
<protein>
    <recommendedName>
        <fullName evidence="3">Prephenate dehydratase</fullName>
        <ecNumber evidence="2">4.2.1.51</ecNumber>
    </recommendedName>
</protein>
<gene>
    <name evidence="12" type="ORF">ATL42_1641</name>
</gene>
<name>A0A2A9E4H9_9MICO</name>
<dbReference type="PANTHER" id="PTHR21022:SF19">
    <property type="entry name" value="PREPHENATE DEHYDRATASE-RELATED"/>
    <property type="match status" value="1"/>
</dbReference>
<keyword evidence="5" id="KW-0057">Aromatic amino acid biosynthesis</keyword>
<keyword evidence="13" id="KW-1185">Reference proteome</keyword>
<evidence type="ECO:0000256" key="1">
    <source>
        <dbReference type="ARBA" id="ARBA00004741"/>
    </source>
</evidence>
<feature type="domain" description="Prephenate dehydratase" evidence="10">
    <location>
        <begin position="9"/>
        <end position="185"/>
    </location>
</feature>
<dbReference type="PROSITE" id="PS51671">
    <property type="entry name" value="ACT"/>
    <property type="match status" value="1"/>
</dbReference>
<dbReference type="Proteomes" id="UP000225548">
    <property type="component" value="Unassembled WGS sequence"/>
</dbReference>
<dbReference type="InterPro" id="IPR002912">
    <property type="entry name" value="ACT_dom"/>
</dbReference>
<dbReference type="GO" id="GO:0005737">
    <property type="term" value="C:cytoplasm"/>
    <property type="evidence" value="ECO:0007669"/>
    <property type="project" value="TreeGrafter"/>
</dbReference>
<dbReference type="UniPathway" id="UPA00121">
    <property type="reaction ID" value="UER00345"/>
</dbReference>